<dbReference type="EC" id="2.4.-.-" evidence="10"/>
<feature type="transmembrane region" description="Helical" evidence="8">
    <location>
        <begin position="213"/>
        <end position="234"/>
    </location>
</feature>
<evidence type="ECO:0000256" key="3">
    <source>
        <dbReference type="ARBA" id="ARBA00022676"/>
    </source>
</evidence>
<dbReference type="AlphaFoldDB" id="A0AAP5I265"/>
<gene>
    <name evidence="10" type="ORF">G7B40_004065</name>
</gene>
<feature type="transmembrane region" description="Helical" evidence="8">
    <location>
        <begin position="165"/>
        <end position="193"/>
    </location>
</feature>
<dbReference type="RefSeq" id="WP_208338256.1">
    <property type="nucleotide sequence ID" value="NZ_CAWQFN010000041.1"/>
</dbReference>
<feature type="transmembrane region" description="Helical" evidence="8">
    <location>
        <begin position="140"/>
        <end position="158"/>
    </location>
</feature>
<organism evidence="10 11">
    <name type="scientific">Aetokthonos hydrillicola Thurmond2011</name>
    <dbReference type="NCBI Taxonomy" id="2712845"/>
    <lineage>
        <taxon>Bacteria</taxon>
        <taxon>Bacillati</taxon>
        <taxon>Cyanobacteriota</taxon>
        <taxon>Cyanophyceae</taxon>
        <taxon>Nostocales</taxon>
        <taxon>Hapalosiphonaceae</taxon>
        <taxon>Aetokthonos</taxon>
    </lineage>
</organism>
<keyword evidence="2" id="KW-1003">Cell membrane</keyword>
<protein>
    <submittedName>
        <fullName evidence="10">Glycosyltransferase family 39 protein</fullName>
        <ecNumber evidence="10">2.4.-.-</ecNumber>
    </submittedName>
</protein>
<evidence type="ECO:0000256" key="6">
    <source>
        <dbReference type="ARBA" id="ARBA00022989"/>
    </source>
</evidence>
<keyword evidence="11" id="KW-1185">Reference proteome</keyword>
<sequence length="490" mass="56795">MKQILSTKVKNFLFFNIFLPVSFFIFAIYFMPIEQVFQFDTSDEGIELIKASLHLEGFALYTQIWNDQPPLFTIILSFWLGLFGKSIFIARLLTLSFSTILIWSFCQTLRIHLGNFSAIVGTLLLIISCNFLRVSVSVMIGVPAISLAMLSIYLLTLYEQKMSRFFIVISGALLALSLQIKLFTAFIIPLVIFEIIKFTFLKKLCRTKLFIDTLLWIASFSIIFILVGSLCNSLDSQQLLKSHLDDSVKIGFNQKSSLKLTLSFFLEDFDYLLLAIPAIITILKKRQWEKSFPLVWLISAIIVLIHHRPVWYHHYLLISIPLTWLATYGATLSFDFFRKKNWLHNFKLNQIQSFAAVALIFSLFVTPIKLVIIQLENHSYLQKGKENTELLNIMLQHKQSTQWVFTDCPIYAFYSGLRVPPEIGVLSHIRIESKTITRQQLLSVFENYHPEQALLCKSKTIRGYVNSYLDEHYLKIYQNHVGSLYLLRKN</sequence>
<keyword evidence="7 8" id="KW-0472">Membrane</keyword>
<reference evidence="11" key="1">
    <citation type="journal article" date="2021" name="Science">
        <title>Hunting the eagle killer: A cyanobacterial neurotoxin causes vacuolar myelinopathy.</title>
        <authorList>
            <person name="Breinlinger S."/>
            <person name="Phillips T.J."/>
            <person name="Haram B.N."/>
            <person name="Mares J."/>
            <person name="Martinez Yerena J.A."/>
            <person name="Hrouzek P."/>
            <person name="Sobotka R."/>
            <person name="Henderson W.M."/>
            <person name="Schmieder P."/>
            <person name="Williams S.M."/>
            <person name="Lauderdale J.D."/>
            <person name="Wilde H.D."/>
            <person name="Gerrin W."/>
            <person name="Kust A."/>
            <person name="Washington J.W."/>
            <person name="Wagner C."/>
            <person name="Geier B."/>
            <person name="Liebeke M."/>
            <person name="Enke H."/>
            <person name="Niedermeyer T.H.J."/>
            <person name="Wilde S.B."/>
        </authorList>
    </citation>
    <scope>NUCLEOTIDE SEQUENCE [LARGE SCALE GENOMIC DNA]</scope>
    <source>
        <strain evidence="11">Thurmond2011</strain>
    </source>
</reference>
<keyword evidence="5 8" id="KW-0812">Transmembrane</keyword>
<dbReference type="GO" id="GO:0016763">
    <property type="term" value="F:pentosyltransferase activity"/>
    <property type="evidence" value="ECO:0007669"/>
    <property type="project" value="TreeGrafter"/>
</dbReference>
<dbReference type="EMBL" id="JAALHA020000001">
    <property type="protein sequence ID" value="MDR9893753.1"/>
    <property type="molecule type" value="Genomic_DNA"/>
</dbReference>
<evidence type="ECO:0000259" key="9">
    <source>
        <dbReference type="Pfam" id="PF13231"/>
    </source>
</evidence>
<feature type="transmembrane region" description="Helical" evidence="8">
    <location>
        <begin position="12"/>
        <end position="31"/>
    </location>
</feature>
<evidence type="ECO:0000313" key="10">
    <source>
        <dbReference type="EMBL" id="MDR9893753.1"/>
    </source>
</evidence>
<feature type="domain" description="Glycosyltransferase RgtA/B/C/D-like" evidence="9">
    <location>
        <begin position="67"/>
        <end position="221"/>
    </location>
</feature>
<evidence type="ECO:0000313" key="11">
    <source>
        <dbReference type="Proteomes" id="UP000667802"/>
    </source>
</evidence>
<dbReference type="GO" id="GO:0005886">
    <property type="term" value="C:plasma membrane"/>
    <property type="evidence" value="ECO:0007669"/>
    <property type="project" value="UniProtKB-SubCell"/>
</dbReference>
<dbReference type="PANTHER" id="PTHR33908">
    <property type="entry name" value="MANNOSYLTRANSFERASE YKCB-RELATED"/>
    <property type="match status" value="1"/>
</dbReference>
<dbReference type="InterPro" id="IPR050297">
    <property type="entry name" value="LipidA_mod_glycosyltrf_83"/>
</dbReference>
<name>A0AAP5I265_9CYAN</name>
<keyword evidence="3 10" id="KW-0328">Glycosyltransferase</keyword>
<feature type="transmembrane region" description="Helical" evidence="8">
    <location>
        <begin position="315"/>
        <end position="334"/>
    </location>
</feature>
<evidence type="ECO:0000256" key="1">
    <source>
        <dbReference type="ARBA" id="ARBA00004651"/>
    </source>
</evidence>
<dbReference type="Pfam" id="PF13231">
    <property type="entry name" value="PMT_2"/>
    <property type="match status" value="1"/>
</dbReference>
<evidence type="ECO:0000256" key="5">
    <source>
        <dbReference type="ARBA" id="ARBA00022692"/>
    </source>
</evidence>
<dbReference type="Proteomes" id="UP000667802">
    <property type="component" value="Unassembled WGS sequence"/>
</dbReference>
<accession>A0AAP5I265</accession>
<comment type="subcellular location">
    <subcellularLocation>
        <location evidence="1">Cell membrane</location>
        <topology evidence="1">Multi-pass membrane protein</topology>
    </subcellularLocation>
</comment>
<feature type="transmembrane region" description="Helical" evidence="8">
    <location>
        <begin position="113"/>
        <end position="134"/>
    </location>
</feature>
<dbReference type="GO" id="GO:0009103">
    <property type="term" value="P:lipopolysaccharide biosynthetic process"/>
    <property type="evidence" value="ECO:0007669"/>
    <property type="project" value="UniProtKB-ARBA"/>
</dbReference>
<keyword evidence="4 10" id="KW-0808">Transferase</keyword>
<evidence type="ECO:0000256" key="8">
    <source>
        <dbReference type="SAM" id="Phobius"/>
    </source>
</evidence>
<evidence type="ECO:0000256" key="4">
    <source>
        <dbReference type="ARBA" id="ARBA00022679"/>
    </source>
</evidence>
<dbReference type="InterPro" id="IPR038731">
    <property type="entry name" value="RgtA/B/C-like"/>
</dbReference>
<comment type="caution">
    <text evidence="10">The sequence shown here is derived from an EMBL/GenBank/DDBJ whole genome shotgun (WGS) entry which is preliminary data.</text>
</comment>
<feature type="transmembrane region" description="Helical" evidence="8">
    <location>
        <begin position="354"/>
        <end position="375"/>
    </location>
</feature>
<feature type="transmembrane region" description="Helical" evidence="8">
    <location>
        <begin position="292"/>
        <end position="309"/>
    </location>
</feature>
<keyword evidence="6 8" id="KW-1133">Transmembrane helix</keyword>
<evidence type="ECO:0000256" key="7">
    <source>
        <dbReference type="ARBA" id="ARBA00023136"/>
    </source>
</evidence>
<dbReference type="PANTHER" id="PTHR33908:SF11">
    <property type="entry name" value="MEMBRANE PROTEIN"/>
    <property type="match status" value="1"/>
</dbReference>
<evidence type="ECO:0000256" key="2">
    <source>
        <dbReference type="ARBA" id="ARBA00022475"/>
    </source>
</evidence>
<proteinExistence type="predicted"/>